<dbReference type="eggNOG" id="COG0589">
    <property type="taxonomic scope" value="Bacteria"/>
</dbReference>
<evidence type="ECO:0000259" key="3">
    <source>
        <dbReference type="Pfam" id="PF00582"/>
    </source>
</evidence>
<keyword evidence="5" id="KW-1185">Reference proteome</keyword>
<proteinExistence type="inferred from homology"/>
<dbReference type="Proteomes" id="UP000003781">
    <property type="component" value="Unassembled WGS sequence"/>
</dbReference>
<comment type="subcellular location">
    <subcellularLocation>
        <location evidence="2">Cytoplasm</location>
    </subcellularLocation>
</comment>
<name>A3IHT7_9CHRO</name>
<protein>
    <recommendedName>
        <fullName evidence="2">Universal stress protein</fullName>
    </recommendedName>
</protein>
<dbReference type="Gene3D" id="3.40.50.620">
    <property type="entry name" value="HUPs"/>
    <property type="match status" value="1"/>
</dbReference>
<evidence type="ECO:0000256" key="1">
    <source>
        <dbReference type="ARBA" id="ARBA00008791"/>
    </source>
</evidence>
<dbReference type="PANTHER" id="PTHR46268">
    <property type="entry name" value="STRESS RESPONSE PROTEIN NHAX"/>
    <property type="match status" value="1"/>
</dbReference>
<dbReference type="PRINTS" id="PR01438">
    <property type="entry name" value="UNVRSLSTRESS"/>
</dbReference>
<dbReference type="OrthoDB" id="516822at2"/>
<dbReference type="InterPro" id="IPR006016">
    <property type="entry name" value="UspA"/>
</dbReference>
<dbReference type="GO" id="GO:0005737">
    <property type="term" value="C:cytoplasm"/>
    <property type="evidence" value="ECO:0007669"/>
    <property type="project" value="UniProtKB-SubCell"/>
</dbReference>
<reference evidence="4 5" key="1">
    <citation type="submission" date="2007-03" db="EMBL/GenBank/DDBJ databases">
        <authorList>
            <person name="Stal L."/>
            <person name="Ferriera S."/>
            <person name="Johnson J."/>
            <person name="Kravitz S."/>
            <person name="Beeson K."/>
            <person name="Sutton G."/>
            <person name="Rogers Y.-H."/>
            <person name="Friedman R."/>
            <person name="Frazier M."/>
            <person name="Venter J.C."/>
        </authorList>
    </citation>
    <scope>NUCLEOTIDE SEQUENCE [LARGE SCALE GENOMIC DNA]</scope>
    <source>
        <strain evidence="4 5">CCY0110</strain>
    </source>
</reference>
<evidence type="ECO:0000313" key="5">
    <source>
        <dbReference type="Proteomes" id="UP000003781"/>
    </source>
</evidence>
<evidence type="ECO:0000256" key="2">
    <source>
        <dbReference type="PIRNR" id="PIRNR006276"/>
    </source>
</evidence>
<comment type="similarity">
    <text evidence="1 2">Belongs to the universal stress protein A family.</text>
</comment>
<keyword evidence="2" id="KW-0963">Cytoplasm</keyword>
<dbReference type="RefSeq" id="WP_008272873.1">
    <property type="nucleotide sequence ID" value="NZ_AAXW01000002.1"/>
</dbReference>
<dbReference type="InterPro" id="IPR014729">
    <property type="entry name" value="Rossmann-like_a/b/a_fold"/>
</dbReference>
<feature type="domain" description="UspA" evidence="3">
    <location>
        <begin position="2"/>
        <end position="151"/>
    </location>
</feature>
<accession>A3IHT7</accession>
<dbReference type="PIRSF" id="PIRSF006276">
    <property type="entry name" value="UspA"/>
    <property type="match status" value="1"/>
</dbReference>
<comment type="caution">
    <text evidence="4">The sequence shown here is derived from an EMBL/GenBank/DDBJ whole genome shotgun (WGS) entry which is preliminary data.</text>
</comment>
<gene>
    <name evidence="4" type="ORF">CY0110_16277</name>
</gene>
<sequence length="152" mass="17102">MMYKKILVALASPDDCQTLFPKALTIAKNNNSLLKLFHCINSEVYFTPYGTFTTEEVTQLLPQWQDSLEGEQKQTKQWLTEYTQKASLEGISTEWDCIMGNPSSSIVKLAKNWDADLIIMGRRGLTGLEEMLLGSVSNYVVHHAPCSVLLVQ</sequence>
<dbReference type="InterPro" id="IPR006015">
    <property type="entry name" value="Universal_stress_UspA"/>
</dbReference>
<dbReference type="SUPFAM" id="SSF52402">
    <property type="entry name" value="Adenine nucleotide alpha hydrolases-like"/>
    <property type="match status" value="1"/>
</dbReference>
<dbReference type="PANTHER" id="PTHR46268:SF8">
    <property type="entry name" value="UNIVERSAL STRESS PROTEIN SLL1388"/>
    <property type="match status" value="1"/>
</dbReference>
<dbReference type="CDD" id="cd00293">
    <property type="entry name" value="USP-like"/>
    <property type="match status" value="1"/>
</dbReference>
<dbReference type="AlphaFoldDB" id="A3IHT7"/>
<organism evidence="4 5">
    <name type="scientific">Crocosphaera chwakensis CCY0110</name>
    <dbReference type="NCBI Taxonomy" id="391612"/>
    <lineage>
        <taxon>Bacteria</taxon>
        <taxon>Bacillati</taxon>
        <taxon>Cyanobacteriota</taxon>
        <taxon>Cyanophyceae</taxon>
        <taxon>Oscillatoriophycideae</taxon>
        <taxon>Chroococcales</taxon>
        <taxon>Aphanothecaceae</taxon>
        <taxon>Crocosphaera</taxon>
        <taxon>Crocosphaera chwakensis</taxon>
    </lineage>
</organism>
<evidence type="ECO:0000313" key="4">
    <source>
        <dbReference type="EMBL" id="EAZ93369.1"/>
    </source>
</evidence>
<dbReference type="EMBL" id="AAXW01000002">
    <property type="protein sequence ID" value="EAZ93369.1"/>
    <property type="molecule type" value="Genomic_DNA"/>
</dbReference>
<dbReference type="Pfam" id="PF00582">
    <property type="entry name" value="Usp"/>
    <property type="match status" value="1"/>
</dbReference>